<evidence type="ECO:0000313" key="4">
    <source>
        <dbReference type="EMBL" id="KAG0726065.1"/>
    </source>
</evidence>
<feature type="compositionally biased region" description="Basic and acidic residues" evidence="2">
    <location>
        <begin position="1"/>
        <end position="16"/>
    </location>
</feature>
<evidence type="ECO:0000256" key="2">
    <source>
        <dbReference type="SAM" id="MobiDB-lite"/>
    </source>
</evidence>
<dbReference type="OrthoDB" id="10009301at2759"/>
<evidence type="ECO:0000256" key="1">
    <source>
        <dbReference type="ARBA" id="ARBA00023157"/>
    </source>
</evidence>
<keyword evidence="1" id="KW-1015">Disulfide bond</keyword>
<comment type="caution">
    <text evidence="4">The sequence shown here is derived from an EMBL/GenBank/DDBJ whole genome shotgun (WGS) entry which is preliminary data.</text>
</comment>
<dbReference type="AlphaFoldDB" id="A0A8J4YSM4"/>
<dbReference type="Proteomes" id="UP000770661">
    <property type="component" value="Unassembled WGS sequence"/>
</dbReference>
<feature type="domain" description="CUB" evidence="3">
    <location>
        <begin position="167"/>
        <end position="220"/>
    </location>
</feature>
<dbReference type="SUPFAM" id="SSF49854">
    <property type="entry name" value="Spermadhesin, CUB domain"/>
    <property type="match status" value="1"/>
</dbReference>
<sequence length="263" mass="28948">MGSGRDGGREKEKTGGWEEAVGTHNDRVLEMMEGRQQQVLGALNATTTDMLAHNDLVLEMMVGRHQQVLGALNATTTDMLARIEGLREEMREELTKAVQDVHIPASQSTQQPAEDKTAAVPCLEYTSKQQHCRPADAETGRRNVLVAAHQQSLYGTVGSLEVVSGGNYSSNLQCSWELNFPQESLVNLSWDYIDTEASNICHYDWVQVEDLTRDSQLVYGLHRDPCQQPKTSVTISMMGGVSMGGGYSDYLPLPLGQAYSLTL</sequence>
<proteinExistence type="predicted"/>
<name>A0A8J4YSM4_CHIOP</name>
<dbReference type="Gene3D" id="2.60.120.290">
    <property type="entry name" value="Spermadhesin, CUB domain"/>
    <property type="match status" value="1"/>
</dbReference>
<evidence type="ECO:0000313" key="5">
    <source>
        <dbReference type="Proteomes" id="UP000770661"/>
    </source>
</evidence>
<protein>
    <recommendedName>
        <fullName evidence="3">CUB domain-containing protein</fullName>
    </recommendedName>
</protein>
<accession>A0A8J4YSM4</accession>
<feature type="region of interest" description="Disordered" evidence="2">
    <location>
        <begin position="1"/>
        <end position="23"/>
    </location>
</feature>
<dbReference type="EMBL" id="JACEEZ010004863">
    <property type="protein sequence ID" value="KAG0726065.1"/>
    <property type="molecule type" value="Genomic_DNA"/>
</dbReference>
<dbReference type="InterPro" id="IPR035914">
    <property type="entry name" value="Sperma_CUB_dom_sf"/>
</dbReference>
<organism evidence="4 5">
    <name type="scientific">Chionoecetes opilio</name>
    <name type="common">Atlantic snow crab</name>
    <name type="synonym">Cancer opilio</name>
    <dbReference type="NCBI Taxonomy" id="41210"/>
    <lineage>
        <taxon>Eukaryota</taxon>
        <taxon>Metazoa</taxon>
        <taxon>Ecdysozoa</taxon>
        <taxon>Arthropoda</taxon>
        <taxon>Crustacea</taxon>
        <taxon>Multicrustacea</taxon>
        <taxon>Malacostraca</taxon>
        <taxon>Eumalacostraca</taxon>
        <taxon>Eucarida</taxon>
        <taxon>Decapoda</taxon>
        <taxon>Pleocyemata</taxon>
        <taxon>Brachyura</taxon>
        <taxon>Eubrachyura</taxon>
        <taxon>Majoidea</taxon>
        <taxon>Majidae</taxon>
        <taxon>Chionoecetes</taxon>
    </lineage>
</organism>
<dbReference type="InterPro" id="IPR000859">
    <property type="entry name" value="CUB_dom"/>
</dbReference>
<evidence type="ECO:0000259" key="3">
    <source>
        <dbReference type="Pfam" id="PF00431"/>
    </source>
</evidence>
<reference evidence="4" key="1">
    <citation type="submission" date="2020-07" db="EMBL/GenBank/DDBJ databases">
        <title>The High-quality genome of the commercially important snow crab, Chionoecetes opilio.</title>
        <authorList>
            <person name="Jeong J.-H."/>
            <person name="Ryu S."/>
        </authorList>
    </citation>
    <scope>NUCLEOTIDE SEQUENCE</scope>
    <source>
        <strain evidence="4">MADBK_172401_WGS</strain>
        <tissue evidence="4">Digestive gland</tissue>
    </source>
</reference>
<keyword evidence="5" id="KW-1185">Reference proteome</keyword>
<gene>
    <name evidence="4" type="ORF">GWK47_037343</name>
</gene>
<dbReference type="Pfam" id="PF00431">
    <property type="entry name" value="CUB"/>
    <property type="match status" value="1"/>
</dbReference>